<accession>A0A9X0CMQ1</accession>
<dbReference type="EMBL" id="MU827307">
    <property type="protein sequence ID" value="KAJ7362168.1"/>
    <property type="molecule type" value="Genomic_DNA"/>
</dbReference>
<evidence type="ECO:0000256" key="1">
    <source>
        <dbReference type="SAM" id="MobiDB-lite"/>
    </source>
</evidence>
<organism evidence="2 3">
    <name type="scientific">Desmophyllum pertusum</name>
    <dbReference type="NCBI Taxonomy" id="174260"/>
    <lineage>
        <taxon>Eukaryota</taxon>
        <taxon>Metazoa</taxon>
        <taxon>Cnidaria</taxon>
        <taxon>Anthozoa</taxon>
        <taxon>Hexacorallia</taxon>
        <taxon>Scleractinia</taxon>
        <taxon>Caryophylliina</taxon>
        <taxon>Caryophylliidae</taxon>
        <taxon>Desmophyllum</taxon>
    </lineage>
</organism>
<evidence type="ECO:0000313" key="2">
    <source>
        <dbReference type="EMBL" id="KAJ7362168.1"/>
    </source>
</evidence>
<reference evidence="2" key="1">
    <citation type="submission" date="2023-01" db="EMBL/GenBank/DDBJ databases">
        <title>Genome assembly of the deep-sea coral Lophelia pertusa.</title>
        <authorList>
            <person name="Herrera S."/>
            <person name="Cordes E."/>
        </authorList>
    </citation>
    <scope>NUCLEOTIDE SEQUENCE</scope>
    <source>
        <strain evidence="2">USNM1676648</strain>
        <tissue evidence="2">Polyp</tissue>
    </source>
</reference>
<keyword evidence="3" id="KW-1185">Reference proteome</keyword>
<gene>
    <name evidence="2" type="ORF">OS493_013262</name>
</gene>
<proteinExistence type="predicted"/>
<dbReference type="Proteomes" id="UP001163046">
    <property type="component" value="Unassembled WGS sequence"/>
</dbReference>
<dbReference type="AlphaFoldDB" id="A0A9X0CMQ1"/>
<sequence length="60" mass="6455">MAAEVGNEGNLIVSSNSELSIYVEAAEDELPQRRNNYGSVITEPETQGEPQEEGSKTKSA</sequence>
<evidence type="ECO:0000313" key="3">
    <source>
        <dbReference type="Proteomes" id="UP001163046"/>
    </source>
</evidence>
<protein>
    <submittedName>
        <fullName evidence="2">Uncharacterized protein</fullName>
    </submittedName>
</protein>
<name>A0A9X0CMQ1_9CNID</name>
<comment type="caution">
    <text evidence="2">The sequence shown here is derived from an EMBL/GenBank/DDBJ whole genome shotgun (WGS) entry which is preliminary data.</text>
</comment>
<feature type="region of interest" description="Disordered" evidence="1">
    <location>
        <begin position="27"/>
        <end position="60"/>
    </location>
</feature>